<dbReference type="PANTHER" id="PTHR23513">
    <property type="entry name" value="INTEGRAL MEMBRANE EFFLUX PROTEIN-RELATED"/>
    <property type="match status" value="1"/>
</dbReference>
<evidence type="ECO:0000256" key="3">
    <source>
        <dbReference type="ARBA" id="ARBA00022692"/>
    </source>
</evidence>
<feature type="transmembrane region" description="Helical" evidence="6">
    <location>
        <begin position="290"/>
        <end position="309"/>
    </location>
</feature>
<dbReference type="Proteomes" id="UP000516117">
    <property type="component" value="Chromosome"/>
</dbReference>
<keyword evidence="4 6" id="KW-1133">Transmembrane helix</keyword>
<keyword evidence="3 6" id="KW-0812">Transmembrane</keyword>
<name>A0A7H0H3Y6_9ACTN</name>
<feature type="transmembrane region" description="Helical" evidence="6">
    <location>
        <begin position="404"/>
        <end position="423"/>
    </location>
</feature>
<dbReference type="KEGG" id="tdf:H9L22_13560"/>
<dbReference type="AlphaFoldDB" id="A0A7H0H3Y6"/>
<accession>A0A7H0H3Y6</accession>
<dbReference type="EMBL" id="CP060789">
    <property type="protein sequence ID" value="QNP55252.1"/>
    <property type="molecule type" value="Genomic_DNA"/>
</dbReference>
<dbReference type="Pfam" id="PF13347">
    <property type="entry name" value="MFS_2"/>
    <property type="match status" value="1"/>
</dbReference>
<feature type="transmembrane region" description="Helical" evidence="6">
    <location>
        <begin position="376"/>
        <end position="398"/>
    </location>
</feature>
<feature type="transmembrane region" description="Helical" evidence="6">
    <location>
        <begin position="321"/>
        <end position="338"/>
    </location>
</feature>
<feature type="transmembrane region" description="Helical" evidence="6">
    <location>
        <begin position="49"/>
        <end position="72"/>
    </location>
</feature>
<feature type="transmembrane region" description="Helical" evidence="6">
    <location>
        <begin position="152"/>
        <end position="176"/>
    </location>
</feature>
<keyword evidence="8" id="KW-1185">Reference proteome</keyword>
<evidence type="ECO:0000256" key="5">
    <source>
        <dbReference type="ARBA" id="ARBA00023136"/>
    </source>
</evidence>
<comment type="subcellular location">
    <subcellularLocation>
        <location evidence="1">Cell membrane</location>
        <topology evidence="1">Multi-pass membrane protein</topology>
    </subcellularLocation>
</comment>
<dbReference type="Gene3D" id="1.20.1250.20">
    <property type="entry name" value="MFS general substrate transporter like domains"/>
    <property type="match status" value="1"/>
</dbReference>
<dbReference type="InterPro" id="IPR036259">
    <property type="entry name" value="MFS_trans_sf"/>
</dbReference>
<feature type="transmembrane region" description="Helical" evidence="6">
    <location>
        <begin position="84"/>
        <end position="104"/>
    </location>
</feature>
<feature type="transmembrane region" description="Helical" evidence="6">
    <location>
        <begin position="188"/>
        <end position="208"/>
    </location>
</feature>
<feature type="transmembrane region" description="Helical" evidence="6">
    <location>
        <begin position="245"/>
        <end position="270"/>
    </location>
</feature>
<dbReference type="CDD" id="cd06173">
    <property type="entry name" value="MFS_MefA_like"/>
    <property type="match status" value="1"/>
</dbReference>
<evidence type="ECO:0000256" key="6">
    <source>
        <dbReference type="SAM" id="Phobius"/>
    </source>
</evidence>
<dbReference type="PANTHER" id="PTHR23513:SF17">
    <property type="entry name" value="MEMBRANE PROTEIN"/>
    <property type="match status" value="1"/>
</dbReference>
<evidence type="ECO:0000313" key="8">
    <source>
        <dbReference type="Proteomes" id="UP000516117"/>
    </source>
</evidence>
<dbReference type="RefSeq" id="WP_187720388.1">
    <property type="nucleotide sequence ID" value="NZ_BAABBL010000014.1"/>
</dbReference>
<feature type="transmembrane region" description="Helical" evidence="6">
    <location>
        <begin position="110"/>
        <end position="131"/>
    </location>
</feature>
<keyword evidence="2" id="KW-1003">Cell membrane</keyword>
<dbReference type="SUPFAM" id="SSF103473">
    <property type="entry name" value="MFS general substrate transporter"/>
    <property type="match status" value="1"/>
</dbReference>
<organism evidence="7 8">
    <name type="scientific">Tessaracoccus defluvii</name>
    <dbReference type="NCBI Taxonomy" id="1285901"/>
    <lineage>
        <taxon>Bacteria</taxon>
        <taxon>Bacillati</taxon>
        <taxon>Actinomycetota</taxon>
        <taxon>Actinomycetes</taxon>
        <taxon>Propionibacteriales</taxon>
        <taxon>Propionibacteriaceae</taxon>
        <taxon>Tessaracoccus</taxon>
    </lineage>
</organism>
<evidence type="ECO:0000256" key="2">
    <source>
        <dbReference type="ARBA" id="ARBA00022475"/>
    </source>
</evidence>
<reference evidence="7 8" key="1">
    <citation type="submission" date="2020-08" db="EMBL/GenBank/DDBJ databases">
        <title>Genome sequence of Tessaracoccus defluvii JCM 17540T.</title>
        <authorList>
            <person name="Hyun D.-W."/>
            <person name="Bae J.-W."/>
        </authorList>
    </citation>
    <scope>NUCLEOTIDE SEQUENCE [LARGE SCALE GENOMIC DNA]</scope>
    <source>
        <strain evidence="7 8">JCM 17540</strain>
    </source>
</reference>
<evidence type="ECO:0000313" key="7">
    <source>
        <dbReference type="EMBL" id="QNP55252.1"/>
    </source>
</evidence>
<gene>
    <name evidence="7" type="ORF">H9L22_13560</name>
</gene>
<dbReference type="GO" id="GO:0005886">
    <property type="term" value="C:plasma membrane"/>
    <property type="evidence" value="ECO:0007669"/>
    <property type="project" value="UniProtKB-SubCell"/>
</dbReference>
<evidence type="ECO:0000256" key="4">
    <source>
        <dbReference type="ARBA" id="ARBA00022989"/>
    </source>
</evidence>
<proteinExistence type="predicted"/>
<feature type="transmembrane region" description="Helical" evidence="6">
    <location>
        <begin position="20"/>
        <end position="43"/>
    </location>
</feature>
<feature type="transmembrane region" description="Helical" evidence="6">
    <location>
        <begin position="344"/>
        <end position="364"/>
    </location>
</feature>
<evidence type="ECO:0000256" key="1">
    <source>
        <dbReference type="ARBA" id="ARBA00004651"/>
    </source>
</evidence>
<sequence length="451" mass="47219">MQIIPALRRLWRHAPFRRLLTLRILSQAADGTLQVGMASYILFSPQSQATAWAIAGVLALTMLPFTIIGPFVAPLLDRWSRRNVALWSDVIRATLAAVIGVIIATGATTGAWAIVLYGALLVAMSINRFMLAGLSAGLQHTVDSDEYLTASSIVPTIGPLGVVIGAILGFAARLGLGGVLTPNQADAVVFGLAAVMFVGSVLVCRGFARDALGPTSRPEASSAGSVRAVAAGLAEAGRHLRTRPVAVLALALMAITRLLFGLLSVAVILAARHLWNPSDQPAAALADLTLWGLATGAGFILAAPTVPLLTRRLGLGRTAQLLLLSCAVVSVVTMLTTAKWPLYVLSFLIGLGVQSFKICVDTIVQAHVDERFKGRAFTFYDMGFNGAFVLAGVVAGLLLPPHGLSAGVFAGIAVTYAACWLVLRWGVRRLGAATFEKGTEDLTGAGSPPTR</sequence>
<keyword evidence="5 6" id="KW-0472">Membrane</keyword>
<protein>
    <submittedName>
        <fullName evidence="7">MFS transporter</fullName>
    </submittedName>
</protein>